<sequence>MSAKALLWLGTVLESHIRLQQEDSLRLPLYFPPALHRPPGPQTPSSQGSGQLPQDQGHFVDDTGTSSETPERLRGMIESPNANMNALEPPPPYLGEGGDDAARRDF</sequence>
<feature type="compositionally biased region" description="Low complexity" evidence="1">
    <location>
        <begin position="43"/>
        <end position="57"/>
    </location>
</feature>
<protein>
    <submittedName>
        <fullName evidence="2">Uncharacterized protein</fullName>
    </submittedName>
</protein>
<evidence type="ECO:0000313" key="2">
    <source>
        <dbReference type="EMBL" id="TFL05373.1"/>
    </source>
</evidence>
<accession>A0A5C3QTL6</accession>
<name>A0A5C3QTL6_9AGAR</name>
<keyword evidence="3" id="KW-1185">Reference proteome</keyword>
<evidence type="ECO:0000256" key="1">
    <source>
        <dbReference type="SAM" id="MobiDB-lite"/>
    </source>
</evidence>
<organism evidence="2 3">
    <name type="scientific">Pterulicium gracile</name>
    <dbReference type="NCBI Taxonomy" id="1884261"/>
    <lineage>
        <taxon>Eukaryota</taxon>
        <taxon>Fungi</taxon>
        <taxon>Dikarya</taxon>
        <taxon>Basidiomycota</taxon>
        <taxon>Agaricomycotina</taxon>
        <taxon>Agaricomycetes</taxon>
        <taxon>Agaricomycetidae</taxon>
        <taxon>Agaricales</taxon>
        <taxon>Pleurotineae</taxon>
        <taxon>Pterulaceae</taxon>
        <taxon>Pterulicium</taxon>
    </lineage>
</organism>
<gene>
    <name evidence="2" type="ORF">BDV98DRAFT_590058</name>
</gene>
<reference evidence="2 3" key="1">
    <citation type="journal article" date="2019" name="Nat. Ecol. Evol.">
        <title>Megaphylogeny resolves global patterns of mushroom evolution.</title>
        <authorList>
            <person name="Varga T."/>
            <person name="Krizsan K."/>
            <person name="Foldi C."/>
            <person name="Dima B."/>
            <person name="Sanchez-Garcia M."/>
            <person name="Sanchez-Ramirez S."/>
            <person name="Szollosi G.J."/>
            <person name="Szarkandi J.G."/>
            <person name="Papp V."/>
            <person name="Albert L."/>
            <person name="Andreopoulos W."/>
            <person name="Angelini C."/>
            <person name="Antonin V."/>
            <person name="Barry K.W."/>
            <person name="Bougher N.L."/>
            <person name="Buchanan P."/>
            <person name="Buyck B."/>
            <person name="Bense V."/>
            <person name="Catcheside P."/>
            <person name="Chovatia M."/>
            <person name="Cooper J."/>
            <person name="Damon W."/>
            <person name="Desjardin D."/>
            <person name="Finy P."/>
            <person name="Geml J."/>
            <person name="Haridas S."/>
            <person name="Hughes K."/>
            <person name="Justo A."/>
            <person name="Karasinski D."/>
            <person name="Kautmanova I."/>
            <person name="Kiss B."/>
            <person name="Kocsube S."/>
            <person name="Kotiranta H."/>
            <person name="LaButti K.M."/>
            <person name="Lechner B.E."/>
            <person name="Liimatainen K."/>
            <person name="Lipzen A."/>
            <person name="Lukacs Z."/>
            <person name="Mihaltcheva S."/>
            <person name="Morgado L.N."/>
            <person name="Niskanen T."/>
            <person name="Noordeloos M.E."/>
            <person name="Ohm R.A."/>
            <person name="Ortiz-Santana B."/>
            <person name="Ovrebo C."/>
            <person name="Racz N."/>
            <person name="Riley R."/>
            <person name="Savchenko A."/>
            <person name="Shiryaev A."/>
            <person name="Soop K."/>
            <person name="Spirin V."/>
            <person name="Szebenyi C."/>
            <person name="Tomsovsky M."/>
            <person name="Tulloss R.E."/>
            <person name="Uehling J."/>
            <person name="Grigoriev I.V."/>
            <person name="Vagvolgyi C."/>
            <person name="Papp T."/>
            <person name="Martin F.M."/>
            <person name="Miettinen O."/>
            <person name="Hibbett D.S."/>
            <person name="Nagy L.G."/>
        </authorList>
    </citation>
    <scope>NUCLEOTIDE SEQUENCE [LARGE SCALE GENOMIC DNA]</scope>
    <source>
        <strain evidence="2 3">CBS 309.79</strain>
    </source>
</reference>
<dbReference type="EMBL" id="ML178817">
    <property type="protein sequence ID" value="TFL05373.1"/>
    <property type="molecule type" value="Genomic_DNA"/>
</dbReference>
<dbReference type="Proteomes" id="UP000305067">
    <property type="component" value="Unassembled WGS sequence"/>
</dbReference>
<proteinExistence type="predicted"/>
<evidence type="ECO:0000313" key="3">
    <source>
        <dbReference type="Proteomes" id="UP000305067"/>
    </source>
</evidence>
<feature type="region of interest" description="Disordered" evidence="1">
    <location>
        <begin position="30"/>
        <end position="106"/>
    </location>
</feature>
<dbReference type="AlphaFoldDB" id="A0A5C3QTL6"/>